<dbReference type="Proteomes" id="UP000283587">
    <property type="component" value="Unassembled WGS sequence"/>
</dbReference>
<protein>
    <submittedName>
        <fullName evidence="2">N-acetyltransferase</fullName>
    </submittedName>
</protein>
<dbReference type="PANTHER" id="PTHR43792:SF1">
    <property type="entry name" value="N-ACETYLTRANSFERASE DOMAIN-CONTAINING PROTEIN"/>
    <property type="match status" value="1"/>
</dbReference>
<dbReference type="PROSITE" id="PS51186">
    <property type="entry name" value="GNAT"/>
    <property type="match status" value="1"/>
</dbReference>
<accession>A0A418ZY64</accession>
<dbReference type="InterPro" id="IPR016181">
    <property type="entry name" value="Acyl_CoA_acyltransferase"/>
</dbReference>
<dbReference type="Pfam" id="PF13302">
    <property type="entry name" value="Acetyltransf_3"/>
    <property type="match status" value="1"/>
</dbReference>
<feature type="non-terminal residue" evidence="2">
    <location>
        <position position="181"/>
    </location>
</feature>
<dbReference type="SUPFAM" id="SSF55729">
    <property type="entry name" value="Acyl-CoA N-acyltransferases (Nat)"/>
    <property type="match status" value="1"/>
</dbReference>
<keyword evidence="3" id="KW-1185">Reference proteome</keyword>
<keyword evidence="2" id="KW-0808">Transferase</keyword>
<feature type="domain" description="N-acetyltransferase" evidence="1">
    <location>
        <begin position="20"/>
        <end position="180"/>
    </location>
</feature>
<evidence type="ECO:0000259" key="1">
    <source>
        <dbReference type="PROSITE" id="PS51186"/>
    </source>
</evidence>
<name>A0A418ZY64_9RHOB</name>
<dbReference type="Gene3D" id="3.40.630.30">
    <property type="match status" value="1"/>
</dbReference>
<dbReference type="PANTHER" id="PTHR43792">
    <property type="entry name" value="GNAT FAMILY, PUTATIVE (AFU_ORTHOLOGUE AFUA_3G00765)-RELATED-RELATED"/>
    <property type="match status" value="1"/>
</dbReference>
<reference evidence="3" key="1">
    <citation type="submission" date="2018-09" db="EMBL/GenBank/DDBJ databases">
        <title>Paracoccus onubensis nov. sp. a moderate halophilic bacterium isolated from Gruta de las Maravillas (Aracena, Spain).</title>
        <authorList>
            <person name="Jurado V."/>
            <person name="Gutierrez-Patricio S."/>
            <person name="Gonzalez-Pimentel J.L."/>
            <person name="Miller A.Z."/>
            <person name="Laiz L."/>
            <person name="Saiz-Jimenez C."/>
        </authorList>
    </citation>
    <scope>NUCLEOTIDE SEQUENCE [LARGE SCALE GENOMIC DNA]</scope>
    <source>
        <strain evidence="3">DSM 26381</strain>
    </source>
</reference>
<organism evidence="2 3">
    <name type="scientific">Paracoccus siganidrum</name>
    <dbReference type="NCBI Taxonomy" id="1276757"/>
    <lineage>
        <taxon>Bacteria</taxon>
        <taxon>Pseudomonadati</taxon>
        <taxon>Pseudomonadota</taxon>
        <taxon>Alphaproteobacteria</taxon>
        <taxon>Rhodobacterales</taxon>
        <taxon>Paracoccaceae</taxon>
        <taxon>Paracoccus</taxon>
    </lineage>
</organism>
<evidence type="ECO:0000313" key="3">
    <source>
        <dbReference type="Proteomes" id="UP000283587"/>
    </source>
</evidence>
<proteinExistence type="predicted"/>
<dbReference type="RefSeq" id="WP_147393138.1">
    <property type="nucleotide sequence ID" value="NZ_QZEW01000111.1"/>
</dbReference>
<dbReference type="InterPro" id="IPR000182">
    <property type="entry name" value="GNAT_dom"/>
</dbReference>
<dbReference type="AlphaFoldDB" id="A0A418ZY64"/>
<comment type="caution">
    <text evidence="2">The sequence shown here is derived from an EMBL/GenBank/DDBJ whole genome shotgun (WGS) entry which is preliminary data.</text>
</comment>
<evidence type="ECO:0000313" key="2">
    <source>
        <dbReference type="EMBL" id="RJL05499.1"/>
    </source>
</evidence>
<dbReference type="GO" id="GO:0016747">
    <property type="term" value="F:acyltransferase activity, transferring groups other than amino-acyl groups"/>
    <property type="evidence" value="ECO:0007669"/>
    <property type="project" value="InterPro"/>
</dbReference>
<dbReference type="OrthoDB" id="6293260at2"/>
<dbReference type="EMBL" id="QZEW01000111">
    <property type="protein sequence ID" value="RJL05499.1"/>
    <property type="molecule type" value="Genomic_DNA"/>
</dbReference>
<sequence>MRDASPALTLNAPVLTTGRLVLRAPHAGDWPHWRDFHLSDRASFIGGGPDLTPALSWRAFGHVIGHWVLRGWGIFVFTRQGDDTPLGATGPWFPEGWPEHEIGWTVWTPEAEGKGYAFEAAQAARAHARDVLGWDSIVSYIHPDNARSIALARRLGATRDDDAPVPYPDQPCLVFRHPARP</sequence>
<gene>
    <name evidence="2" type="ORF">D3P05_19550</name>
</gene>
<dbReference type="InterPro" id="IPR051531">
    <property type="entry name" value="N-acetyltransferase"/>
</dbReference>